<dbReference type="Pfam" id="PF09898">
    <property type="entry name" value="DUF2125"/>
    <property type="match status" value="1"/>
</dbReference>
<dbReference type="EMBL" id="RRAZ01000035">
    <property type="protein sequence ID" value="RRH70210.1"/>
    <property type="molecule type" value="Genomic_DNA"/>
</dbReference>
<keyword evidence="3" id="KW-1185">Reference proteome</keyword>
<dbReference type="AlphaFoldDB" id="A0A3P3D750"/>
<feature type="chain" id="PRO_5018021374" description="DUF2125 domain-containing protein" evidence="1">
    <location>
        <begin position="25"/>
        <end position="498"/>
    </location>
</feature>
<dbReference type="InterPro" id="IPR018666">
    <property type="entry name" value="DUF2125"/>
</dbReference>
<dbReference type="Proteomes" id="UP000282125">
    <property type="component" value="Unassembled WGS sequence"/>
</dbReference>
<evidence type="ECO:0000256" key="1">
    <source>
        <dbReference type="SAM" id="SignalP"/>
    </source>
</evidence>
<reference evidence="2 3" key="1">
    <citation type="submission" date="2018-11" db="EMBL/GenBank/DDBJ databases">
        <title>Gemmobacter sp. nov., YIM 102744-1 draft genome.</title>
        <authorList>
            <person name="Li G."/>
            <person name="Jiang Y."/>
        </authorList>
    </citation>
    <scope>NUCLEOTIDE SEQUENCE [LARGE SCALE GENOMIC DNA]</scope>
    <source>
        <strain evidence="2 3">YIM 102744-1</strain>
    </source>
</reference>
<evidence type="ECO:0000313" key="3">
    <source>
        <dbReference type="Proteomes" id="UP000282125"/>
    </source>
</evidence>
<name>A0A3P3D750_9RHOB</name>
<accession>A0A3P3D750</accession>
<sequence length="498" mass="51966">MITRSLQTVPLLAALLCPGNAAFAGLTAEGLWHDWKASAERAGLTLQAEGHHLKDGALQLTGLSLGVSNGARLQLSQIELTSKPDGSVEIRPGTLSLRGLDSLDAALPQLNHSGLSVTATEPAAGGIRYSYQAAEFSLSYDVTIGPADTGRAAQSRVALTGLRGSFSDRPGALHHYALDLKASRFLSEMRLTGAGTKATTPPLSRSDTEGLALRGELILPQSVLPGSIVDAASFRAALMAGLSVSFDAAQGITLGEGRDDAFPLPYAMALRSEPASGRIALSKAALSLSVESAALDFHITTPLGPAPMDVSFGGARFALTLPATARDTAAPYGLKIGVQDLSMSETAWAVFDSGRVLLRDPLQLDLDLNGKMRFDLATATSGQAEAGDPDDFIRPETLTLRKALLSVAGARFEAEGAFRFDAAARTLSPVGQAHIAMSGVERLIRALTTLGVLAQENSGIATGMLRSFTKPGPGVDSWISAIKTLPDGSVTLNGERMR</sequence>
<protein>
    <recommendedName>
        <fullName evidence="4">DUF2125 domain-containing protein</fullName>
    </recommendedName>
</protein>
<keyword evidence="1" id="KW-0732">Signal</keyword>
<proteinExistence type="predicted"/>
<organism evidence="2 3">
    <name type="scientific">Falsigemmobacter faecalis</name>
    <dbReference type="NCBI Taxonomy" id="2488730"/>
    <lineage>
        <taxon>Bacteria</taxon>
        <taxon>Pseudomonadati</taxon>
        <taxon>Pseudomonadota</taxon>
        <taxon>Alphaproteobacteria</taxon>
        <taxon>Rhodobacterales</taxon>
        <taxon>Paracoccaceae</taxon>
        <taxon>Falsigemmobacter</taxon>
    </lineage>
</organism>
<feature type="signal peptide" evidence="1">
    <location>
        <begin position="1"/>
        <end position="24"/>
    </location>
</feature>
<evidence type="ECO:0008006" key="4">
    <source>
        <dbReference type="Google" id="ProtNLM"/>
    </source>
</evidence>
<dbReference type="OrthoDB" id="7791409at2"/>
<gene>
    <name evidence="2" type="ORF">EG244_17110</name>
</gene>
<comment type="caution">
    <text evidence="2">The sequence shown here is derived from an EMBL/GenBank/DDBJ whole genome shotgun (WGS) entry which is preliminary data.</text>
</comment>
<evidence type="ECO:0000313" key="2">
    <source>
        <dbReference type="EMBL" id="RRH70210.1"/>
    </source>
</evidence>
<dbReference type="RefSeq" id="WP_124966395.1">
    <property type="nucleotide sequence ID" value="NZ_RRAZ01000035.1"/>
</dbReference>